<gene>
    <name evidence="8" type="ORF">G7071_01330</name>
</gene>
<evidence type="ECO:0000256" key="3">
    <source>
        <dbReference type="ARBA" id="ARBA00022692"/>
    </source>
</evidence>
<reference evidence="8 9" key="1">
    <citation type="submission" date="2020-03" db="EMBL/GenBank/DDBJ databases">
        <title>Nocardioides sp. nov., isolated from fish.</title>
        <authorList>
            <person name="Hyun D.-W."/>
            <person name="Bae J.-W."/>
        </authorList>
    </citation>
    <scope>NUCLEOTIDE SEQUENCE [LARGE SCALE GENOMIC DNA]</scope>
    <source>
        <strain evidence="8 9">HDW12A</strain>
    </source>
</reference>
<keyword evidence="4 6" id="KW-1133">Transmembrane helix</keyword>
<dbReference type="InterPro" id="IPR007267">
    <property type="entry name" value="GtrA_DPMS_TM"/>
</dbReference>
<dbReference type="PANTHER" id="PTHR38459:SF1">
    <property type="entry name" value="PROPHAGE BACTOPRENOL-LINKED GLUCOSE TRANSLOCASE HOMOLOG"/>
    <property type="match status" value="1"/>
</dbReference>
<dbReference type="Proteomes" id="UP000502035">
    <property type="component" value="Chromosome"/>
</dbReference>
<comment type="subcellular location">
    <subcellularLocation>
        <location evidence="1">Membrane</location>
        <topology evidence="1">Multi-pass membrane protein</topology>
    </subcellularLocation>
</comment>
<keyword evidence="9" id="KW-1185">Reference proteome</keyword>
<dbReference type="GO" id="GO:0005886">
    <property type="term" value="C:plasma membrane"/>
    <property type="evidence" value="ECO:0007669"/>
    <property type="project" value="TreeGrafter"/>
</dbReference>
<evidence type="ECO:0000313" key="8">
    <source>
        <dbReference type="EMBL" id="QIK74278.1"/>
    </source>
</evidence>
<keyword evidence="3 6" id="KW-0812">Transmembrane</keyword>
<evidence type="ECO:0000256" key="4">
    <source>
        <dbReference type="ARBA" id="ARBA00022989"/>
    </source>
</evidence>
<organism evidence="8 9">
    <name type="scientific">Nocardioides piscis</name>
    <dbReference type="NCBI Taxonomy" id="2714938"/>
    <lineage>
        <taxon>Bacteria</taxon>
        <taxon>Bacillati</taxon>
        <taxon>Actinomycetota</taxon>
        <taxon>Actinomycetes</taxon>
        <taxon>Propionibacteriales</taxon>
        <taxon>Nocardioidaceae</taxon>
        <taxon>Nocardioides</taxon>
    </lineage>
</organism>
<keyword evidence="5 6" id="KW-0472">Membrane</keyword>
<evidence type="ECO:0000256" key="5">
    <source>
        <dbReference type="ARBA" id="ARBA00023136"/>
    </source>
</evidence>
<dbReference type="Pfam" id="PF04138">
    <property type="entry name" value="GtrA_DPMS_TM"/>
    <property type="match status" value="1"/>
</dbReference>
<accession>A0A6G7YCB5</accession>
<dbReference type="GO" id="GO:0000271">
    <property type="term" value="P:polysaccharide biosynthetic process"/>
    <property type="evidence" value="ECO:0007669"/>
    <property type="project" value="InterPro"/>
</dbReference>
<feature type="transmembrane region" description="Helical" evidence="6">
    <location>
        <begin position="148"/>
        <end position="168"/>
    </location>
</feature>
<dbReference type="InterPro" id="IPR051401">
    <property type="entry name" value="GtrA_CellWall_Glycosyl"/>
</dbReference>
<feature type="domain" description="GtrA/DPMS transmembrane" evidence="7">
    <location>
        <begin position="85"/>
        <end position="194"/>
    </location>
</feature>
<evidence type="ECO:0000259" key="7">
    <source>
        <dbReference type="Pfam" id="PF04138"/>
    </source>
</evidence>
<feature type="transmembrane region" description="Helical" evidence="6">
    <location>
        <begin position="107"/>
        <end position="127"/>
    </location>
</feature>
<proteinExistence type="inferred from homology"/>
<feature type="transmembrane region" description="Helical" evidence="6">
    <location>
        <begin position="77"/>
        <end position="101"/>
    </location>
</feature>
<name>A0A6G7YCB5_9ACTN</name>
<dbReference type="EMBL" id="CP049866">
    <property type="protein sequence ID" value="QIK74278.1"/>
    <property type="molecule type" value="Genomic_DNA"/>
</dbReference>
<sequence length="203" mass="22481">MSGLFLVRRAALDLETFNPIGFKILLEIAVRLAPLKVLEVPFVFAERHAGESKASLREGMRFARHLLRLKTSVSSSWFRMAGVGTVGGTGIAVNTAALWLFMEHAGLGLAMAALLATQLSTAWNFVLCDRLVYQRRRQGGWMRSFVSYALLNNLSLLIRLPLMGVLIAQLAMDYRVANIATLLLVFVARFAVVDRTIYRGVPA</sequence>
<comment type="similarity">
    <text evidence="2">Belongs to the GtrA family.</text>
</comment>
<feature type="transmembrane region" description="Helical" evidence="6">
    <location>
        <begin position="174"/>
        <end position="192"/>
    </location>
</feature>
<dbReference type="KEGG" id="npi:G7071_01330"/>
<protein>
    <recommendedName>
        <fullName evidence="7">GtrA/DPMS transmembrane domain-containing protein</fullName>
    </recommendedName>
</protein>
<dbReference type="AlphaFoldDB" id="A0A6G7YCB5"/>
<dbReference type="PANTHER" id="PTHR38459">
    <property type="entry name" value="PROPHAGE BACTOPRENOL-LINKED GLUCOSE TRANSLOCASE HOMOLOG"/>
    <property type="match status" value="1"/>
</dbReference>
<evidence type="ECO:0000256" key="2">
    <source>
        <dbReference type="ARBA" id="ARBA00009399"/>
    </source>
</evidence>
<evidence type="ECO:0000256" key="6">
    <source>
        <dbReference type="SAM" id="Phobius"/>
    </source>
</evidence>
<evidence type="ECO:0000256" key="1">
    <source>
        <dbReference type="ARBA" id="ARBA00004141"/>
    </source>
</evidence>
<evidence type="ECO:0000313" key="9">
    <source>
        <dbReference type="Proteomes" id="UP000502035"/>
    </source>
</evidence>